<evidence type="ECO:0000256" key="5">
    <source>
        <dbReference type="ARBA" id="ARBA00023136"/>
    </source>
</evidence>
<keyword evidence="3 6" id="KW-0812">Transmembrane</keyword>
<feature type="transmembrane region" description="Helical" evidence="6">
    <location>
        <begin position="140"/>
        <end position="165"/>
    </location>
</feature>
<feature type="transmembrane region" description="Helical" evidence="6">
    <location>
        <begin position="263"/>
        <end position="281"/>
    </location>
</feature>
<organism evidence="8">
    <name type="scientific">bacterium 19PA01SH03</name>
    <dbReference type="NCBI Taxonomy" id="2920705"/>
    <lineage>
        <taxon>Bacteria</taxon>
    </lineage>
</organism>
<feature type="transmembrane region" description="Helical" evidence="6">
    <location>
        <begin position="288"/>
        <end position="307"/>
    </location>
</feature>
<dbReference type="PANTHER" id="PTHR43124:SF3">
    <property type="entry name" value="CHLORAMPHENICOL EFFLUX PUMP RV0191"/>
    <property type="match status" value="1"/>
</dbReference>
<evidence type="ECO:0000256" key="6">
    <source>
        <dbReference type="SAM" id="Phobius"/>
    </source>
</evidence>
<evidence type="ECO:0000256" key="2">
    <source>
        <dbReference type="ARBA" id="ARBA00022475"/>
    </source>
</evidence>
<protein>
    <submittedName>
        <fullName evidence="8">MFS transporter</fullName>
    </submittedName>
</protein>
<feature type="transmembrane region" description="Helical" evidence="6">
    <location>
        <begin position="12"/>
        <end position="33"/>
    </location>
</feature>
<proteinExistence type="predicted"/>
<dbReference type="GO" id="GO:0005886">
    <property type="term" value="C:plasma membrane"/>
    <property type="evidence" value="ECO:0007669"/>
    <property type="project" value="UniProtKB-SubCell"/>
</dbReference>
<dbReference type="Pfam" id="PF07690">
    <property type="entry name" value="MFS_1"/>
    <property type="match status" value="1"/>
</dbReference>
<comment type="subcellular location">
    <subcellularLocation>
        <location evidence="1">Cell membrane</location>
        <topology evidence="1">Multi-pass membrane protein</topology>
    </subcellularLocation>
</comment>
<dbReference type="GO" id="GO:0022857">
    <property type="term" value="F:transmembrane transporter activity"/>
    <property type="evidence" value="ECO:0007669"/>
    <property type="project" value="InterPro"/>
</dbReference>
<dbReference type="Gene3D" id="1.20.1250.20">
    <property type="entry name" value="MFS general substrate transporter like domains"/>
    <property type="match status" value="1"/>
</dbReference>
<reference evidence="8" key="1">
    <citation type="submission" date="2022-03" db="EMBL/GenBank/DDBJ databases">
        <title>Sea Food Isolates.</title>
        <authorList>
            <person name="Li c."/>
        </authorList>
    </citation>
    <scope>NUCLEOTIDE SEQUENCE</scope>
    <source>
        <strain evidence="8">19PA01SH03</strain>
    </source>
</reference>
<dbReference type="PROSITE" id="PS50850">
    <property type="entry name" value="MFS"/>
    <property type="match status" value="1"/>
</dbReference>
<keyword evidence="2" id="KW-1003">Cell membrane</keyword>
<feature type="transmembrane region" description="Helical" evidence="6">
    <location>
        <begin position="224"/>
        <end position="243"/>
    </location>
</feature>
<accession>A0AAU6SK70</accession>
<dbReference type="InterPro" id="IPR011701">
    <property type="entry name" value="MFS"/>
</dbReference>
<dbReference type="PANTHER" id="PTHR43124">
    <property type="entry name" value="PURINE EFFLUX PUMP PBUE"/>
    <property type="match status" value="1"/>
</dbReference>
<feature type="transmembrane region" description="Helical" evidence="6">
    <location>
        <begin position="53"/>
        <end position="73"/>
    </location>
</feature>
<feature type="transmembrane region" description="Helical" evidence="6">
    <location>
        <begin position="80"/>
        <end position="97"/>
    </location>
</feature>
<feature type="transmembrane region" description="Helical" evidence="6">
    <location>
        <begin position="350"/>
        <end position="370"/>
    </location>
</feature>
<dbReference type="SUPFAM" id="SSF103473">
    <property type="entry name" value="MFS general substrate transporter"/>
    <property type="match status" value="1"/>
</dbReference>
<evidence type="ECO:0000256" key="1">
    <source>
        <dbReference type="ARBA" id="ARBA00004651"/>
    </source>
</evidence>
<sequence length="409" mass="45723">MNSYLFFIRQQWPLLSFGFLTVFIGNIGQSFFLSWYGADIQQSLKISAADYGFIYAIATLSSSAVILTVGGLVDRWPLRRVIVMIALLLSASCLFMAQVSSTWMLFFAFWGLRLAGQGLFPHVAQTTMIRSYVHQRGKALSLSASGVALGEMVLPMLLMLLIVLFGWRISWIGFAFIVIAVYLPIAFWLLGKSQLHFQALKAAPIESSSVRSHSRREVIRDWRFWLVIPVVLAAPFMVTGVFIQQNYLLEQKDWPASILASSFMAYGFLHWTSSMIVGSLVDRYQAKHLLPFLPIPLIVGLLVLTTLNQLWAAPLFMLLFGLGIGASSPVIGALWAEIYGTQHIGAIRSMVTSMMIFSTAASPWFFGLLIEKGWTATQLFGFFTVMTIVILLLILPAYRSFTASEKKTH</sequence>
<keyword evidence="5 6" id="KW-0472">Membrane</keyword>
<feature type="domain" description="Major facilitator superfamily (MFS) profile" evidence="7">
    <location>
        <begin position="14"/>
        <end position="399"/>
    </location>
</feature>
<dbReference type="InterPro" id="IPR036259">
    <property type="entry name" value="MFS_trans_sf"/>
</dbReference>
<feature type="transmembrane region" description="Helical" evidence="6">
    <location>
        <begin position="376"/>
        <end position="398"/>
    </location>
</feature>
<dbReference type="EMBL" id="CP095338">
    <property type="protein sequence ID" value="XAG20350.1"/>
    <property type="molecule type" value="Genomic_DNA"/>
</dbReference>
<name>A0AAU6SK70_UNCXX</name>
<evidence type="ECO:0000256" key="3">
    <source>
        <dbReference type="ARBA" id="ARBA00022692"/>
    </source>
</evidence>
<evidence type="ECO:0000313" key="8">
    <source>
        <dbReference type="EMBL" id="XAG20350.1"/>
    </source>
</evidence>
<evidence type="ECO:0000256" key="4">
    <source>
        <dbReference type="ARBA" id="ARBA00022989"/>
    </source>
</evidence>
<dbReference type="InterPro" id="IPR020846">
    <property type="entry name" value="MFS_dom"/>
</dbReference>
<feature type="transmembrane region" description="Helical" evidence="6">
    <location>
        <begin position="171"/>
        <end position="191"/>
    </location>
</feature>
<feature type="transmembrane region" description="Helical" evidence="6">
    <location>
        <begin position="313"/>
        <end position="338"/>
    </location>
</feature>
<feature type="transmembrane region" description="Helical" evidence="6">
    <location>
        <begin position="103"/>
        <end position="120"/>
    </location>
</feature>
<evidence type="ECO:0000259" key="7">
    <source>
        <dbReference type="PROSITE" id="PS50850"/>
    </source>
</evidence>
<dbReference type="AlphaFoldDB" id="A0AAU6SK70"/>
<keyword evidence="4 6" id="KW-1133">Transmembrane helix</keyword>
<gene>
    <name evidence="8" type="ORF">MRN70_08375</name>
</gene>
<dbReference type="InterPro" id="IPR050189">
    <property type="entry name" value="MFS_Efflux_Transporters"/>
</dbReference>